<dbReference type="PANTHER" id="PTHR47811:SF1">
    <property type="entry name" value="TRNA PSEUDOURIDINE SYNTHASE D"/>
    <property type="match status" value="1"/>
</dbReference>
<name>A0ABQ6GYK7_9GAMM</name>
<dbReference type="InterPro" id="IPR042214">
    <property type="entry name" value="TruD_catalytic"/>
</dbReference>
<dbReference type="Gene3D" id="3.30.2350.20">
    <property type="entry name" value="TruD, catalytic domain"/>
    <property type="match status" value="1"/>
</dbReference>
<dbReference type="PROSITE" id="PS01268">
    <property type="entry name" value="UPF0024"/>
    <property type="match status" value="1"/>
</dbReference>
<dbReference type="PANTHER" id="PTHR47811">
    <property type="entry name" value="TRNA PSEUDOURIDINE SYNTHASE D"/>
    <property type="match status" value="1"/>
</dbReference>
<protein>
    <recommendedName>
        <fullName evidence="4">tRNA pseudouridine synthase D</fullName>
        <ecNumber evidence="4">5.4.99.27</ecNumber>
    </recommendedName>
    <alternativeName>
        <fullName evidence="4">tRNA pseudouridine(13) synthase</fullName>
    </alternativeName>
    <alternativeName>
        <fullName evidence="4">tRNA pseudouridylate synthase D</fullName>
    </alternativeName>
    <alternativeName>
        <fullName evidence="4">tRNA-uridine isomerase D</fullName>
    </alternativeName>
</protein>
<dbReference type="Proteomes" id="UP001157186">
    <property type="component" value="Unassembled WGS sequence"/>
</dbReference>
<evidence type="ECO:0000259" key="5">
    <source>
        <dbReference type="PROSITE" id="PS50984"/>
    </source>
</evidence>
<feature type="domain" description="TRUD" evidence="5">
    <location>
        <begin position="153"/>
        <end position="300"/>
    </location>
</feature>
<dbReference type="InterPro" id="IPR011760">
    <property type="entry name" value="PsdUridine_synth_TruD_insert"/>
</dbReference>
<evidence type="ECO:0000256" key="3">
    <source>
        <dbReference type="ARBA" id="ARBA00023235"/>
    </source>
</evidence>
<dbReference type="SUPFAM" id="SSF55120">
    <property type="entry name" value="Pseudouridine synthase"/>
    <property type="match status" value="1"/>
</dbReference>
<keyword evidence="3 4" id="KW-0413">Isomerase</keyword>
<dbReference type="Gene3D" id="3.30.2340.10">
    <property type="entry name" value="TruD, insertion domain"/>
    <property type="match status" value="1"/>
</dbReference>
<comment type="function">
    <text evidence="4">Responsible for synthesis of pseudouridine from uracil-13 in transfer RNAs.</text>
</comment>
<organism evidence="6 7">
    <name type="scientific">Thalassotalea insulae</name>
    <dbReference type="NCBI Taxonomy" id="2056778"/>
    <lineage>
        <taxon>Bacteria</taxon>
        <taxon>Pseudomonadati</taxon>
        <taxon>Pseudomonadota</taxon>
        <taxon>Gammaproteobacteria</taxon>
        <taxon>Alteromonadales</taxon>
        <taxon>Colwelliaceae</taxon>
        <taxon>Thalassotalea</taxon>
    </lineage>
</organism>
<comment type="caution">
    <text evidence="6">The sequence shown here is derived from an EMBL/GenBank/DDBJ whole genome shotgun (WGS) entry which is preliminary data.</text>
</comment>
<dbReference type="InterPro" id="IPR001656">
    <property type="entry name" value="PsdUridine_synth_TruD"/>
</dbReference>
<dbReference type="EC" id="5.4.99.27" evidence="4"/>
<evidence type="ECO:0000313" key="6">
    <source>
        <dbReference type="EMBL" id="GLX79667.1"/>
    </source>
</evidence>
<dbReference type="EMBL" id="BSST01000001">
    <property type="protein sequence ID" value="GLX79667.1"/>
    <property type="molecule type" value="Genomic_DNA"/>
</dbReference>
<dbReference type="InterPro" id="IPR020119">
    <property type="entry name" value="PsdUridine_synth_TruD_CS"/>
</dbReference>
<dbReference type="InterPro" id="IPR020103">
    <property type="entry name" value="PsdUridine_synth_cat_dom_sf"/>
</dbReference>
<accession>A0ABQ6GYK7</accession>
<dbReference type="InterPro" id="IPR050170">
    <property type="entry name" value="TruD_pseudoU_synthase"/>
</dbReference>
<sequence>MLADGAYLYGKPEITGDLRSELQDFVVKELLPFEPSGEGEHLLIKIRKADANTVMVARQLAKYFGVKDALVSYAGLKDRFAVTEQWFGIHLPGKQSYDLSSFTLPGVDILSYQRHHKKLRIGSLSGNHFTITLRNVSDVDALHRRWHGVTQHGVPNYFGEQRFGRDGGNIDRAKALFAGQKVKDKKKRSIYLSAARSLVFNQIISTRLEQQLFEQLQVGDVLMLAGSQSVFVLDKLSDDIKQRFVEKDLDITASMWGAGQLMTQEQPQALEQAVAEQYADICQGLAKFGLKQERRRIRLSITDAKIDIDAKQQMVTLHFSLPAGCFATSVLRELLDYRDLSLTRFD</sequence>
<dbReference type="InterPro" id="IPR043165">
    <property type="entry name" value="TruD_insert_sf"/>
</dbReference>
<dbReference type="PROSITE" id="PS50984">
    <property type="entry name" value="TRUD"/>
    <property type="match status" value="1"/>
</dbReference>
<evidence type="ECO:0000256" key="4">
    <source>
        <dbReference type="HAMAP-Rule" id="MF_01082"/>
    </source>
</evidence>
<feature type="active site" description="Nucleophile" evidence="4">
    <location>
        <position position="78"/>
    </location>
</feature>
<evidence type="ECO:0000313" key="7">
    <source>
        <dbReference type="Proteomes" id="UP001157186"/>
    </source>
</evidence>
<dbReference type="NCBIfam" id="TIGR00094">
    <property type="entry name" value="tRNA_TruD_broad"/>
    <property type="match status" value="1"/>
</dbReference>
<proteinExistence type="inferred from homology"/>
<dbReference type="Pfam" id="PF01142">
    <property type="entry name" value="TruD"/>
    <property type="match status" value="2"/>
</dbReference>
<dbReference type="CDD" id="cd02575">
    <property type="entry name" value="PseudoU_synth_EcTruD"/>
    <property type="match status" value="1"/>
</dbReference>
<evidence type="ECO:0000256" key="1">
    <source>
        <dbReference type="ARBA" id="ARBA00007953"/>
    </source>
</evidence>
<keyword evidence="2 4" id="KW-0819">tRNA processing</keyword>
<dbReference type="HAMAP" id="MF_01082">
    <property type="entry name" value="TruD"/>
    <property type="match status" value="1"/>
</dbReference>
<reference evidence="6 7" key="1">
    <citation type="submission" date="2023-03" db="EMBL/GenBank/DDBJ databases">
        <title>Draft genome sequence of Thalassotalea insulae KCTC 62186T.</title>
        <authorList>
            <person name="Sawabe T."/>
        </authorList>
    </citation>
    <scope>NUCLEOTIDE SEQUENCE [LARGE SCALE GENOMIC DNA]</scope>
    <source>
        <strain evidence="6 7">KCTC 62186</strain>
    </source>
</reference>
<gene>
    <name evidence="4 6" type="primary">truD</name>
    <name evidence="6" type="ORF">tinsulaeT_30070</name>
</gene>
<keyword evidence="7" id="KW-1185">Reference proteome</keyword>
<comment type="catalytic activity">
    <reaction evidence="4">
        <text>uridine(13) in tRNA = pseudouridine(13) in tRNA</text>
        <dbReference type="Rhea" id="RHEA:42540"/>
        <dbReference type="Rhea" id="RHEA-COMP:10105"/>
        <dbReference type="Rhea" id="RHEA-COMP:10106"/>
        <dbReference type="ChEBI" id="CHEBI:65314"/>
        <dbReference type="ChEBI" id="CHEBI:65315"/>
        <dbReference type="EC" id="5.4.99.27"/>
    </reaction>
</comment>
<comment type="similarity">
    <text evidence="1 4">Belongs to the pseudouridine synthase TruD family.</text>
</comment>
<evidence type="ECO:0000256" key="2">
    <source>
        <dbReference type="ARBA" id="ARBA00022694"/>
    </source>
</evidence>